<name>A0A255YT55_9PROT</name>
<organism evidence="4 5">
    <name type="scientific">Niveispirillum lacus</name>
    <dbReference type="NCBI Taxonomy" id="1981099"/>
    <lineage>
        <taxon>Bacteria</taxon>
        <taxon>Pseudomonadati</taxon>
        <taxon>Pseudomonadota</taxon>
        <taxon>Alphaproteobacteria</taxon>
        <taxon>Rhodospirillales</taxon>
        <taxon>Azospirillaceae</taxon>
        <taxon>Niveispirillum</taxon>
    </lineage>
</organism>
<dbReference type="PROSITE" id="PS51186">
    <property type="entry name" value="GNAT"/>
    <property type="match status" value="1"/>
</dbReference>
<keyword evidence="5" id="KW-1185">Reference proteome</keyword>
<evidence type="ECO:0000313" key="5">
    <source>
        <dbReference type="Proteomes" id="UP000216998"/>
    </source>
</evidence>
<protein>
    <recommendedName>
        <fullName evidence="3">N-acetyltransferase domain-containing protein</fullName>
    </recommendedName>
</protein>
<dbReference type="AlphaFoldDB" id="A0A255YT55"/>
<gene>
    <name evidence="4" type="ORF">CHU95_16580</name>
</gene>
<sequence length="159" mass="16542">MLDNPMIVPAGLVHAEILAELHARAFADPALSGPAWPASAFASLLATPGTAGFILTVQGTPLALSLWRHVLDEGELLTLGTDPAAQGKGGGKALLRQGLSYLAQQGVTRCFLEVAVTNTAAIGLYALCGFQSAGQRRGYYQHGGQSIDANVMAIDLDLE</sequence>
<evidence type="ECO:0000313" key="4">
    <source>
        <dbReference type="EMBL" id="OYQ32416.1"/>
    </source>
</evidence>
<comment type="caution">
    <text evidence="4">The sequence shown here is derived from an EMBL/GenBank/DDBJ whole genome shotgun (WGS) entry which is preliminary data.</text>
</comment>
<evidence type="ECO:0000256" key="1">
    <source>
        <dbReference type="ARBA" id="ARBA00022679"/>
    </source>
</evidence>
<dbReference type="PANTHER" id="PTHR43420:SF44">
    <property type="entry name" value="ACETYLTRANSFERASE YPEA"/>
    <property type="match status" value="1"/>
</dbReference>
<dbReference type="InterPro" id="IPR000182">
    <property type="entry name" value="GNAT_dom"/>
</dbReference>
<evidence type="ECO:0000256" key="2">
    <source>
        <dbReference type="ARBA" id="ARBA00023315"/>
    </source>
</evidence>
<dbReference type="Proteomes" id="UP000216998">
    <property type="component" value="Unassembled WGS sequence"/>
</dbReference>
<accession>A0A255YT55</accession>
<dbReference type="SUPFAM" id="SSF55729">
    <property type="entry name" value="Acyl-CoA N-acyltransferases (Nat)"/>
    <property type="match status" value="1"/>
</dbReference>
<keyword evidence="1" id="KW-0808">Transferase</keyword>
<dbReference type="InterPro" id="IPR016181">
    <property type="entry name" value="Acyl_CoA_acyltransferase"/>
</dbReference>
<feature type="domain" description="N-acetyltransferase" evidence="3">
    <location>
        <begin position="5"/>
        <end position="157"/>
    </location>
</feature>
<dbReference type="InterPro" id="IPR050680">
    <property type="entry name" value="YpeA/RimI_acetyltransf"/>
</dbReference>
<dbReference type="GO" id="GO:0016747">
    <property type="term" value="F:acyltransferase activity, transferring groups other than amino-acyl groups"/>
    <property type="evidence" value="ECO:0007669"/>
    <property type="project" value="InterPro"/>
</dbReference>
<keyword evidence="2" id="KW-0012">Acyltransferase</keyword>
<reference evidence="4 5" key="1">
    <citation type="submission" date="2017-07" db="EMBL/GenBank/DDBJ databases">
        <title>Niveispirillum cyanobacteriorum sp. nov., isolated from cyanobacterial aggregates in a eutrophic lake.</title>
        <authorList>
            <person name="Cai H."/>
        </authorList>
    </citation>
    <scope>NUCLEOTIDE SEQUENCE [LARGE SCALE GENOMIC DNA]</scope>
    <source>
        <strain evidence="5">TH1-14</strain>
    </source>
</reference>
<proteinExistence type="predicted"/>
<dbReference type="EMBL" id="NOXU01000031">
    <property type="protein sequence ID" value="OYQ32416.1"/>
    <property type="molecule type" value="Genomic_DNA"/>
</dbReference>
<dbReference type="Pfam" id="PF00583">
    <property type="entry name" value="Acetyltransf_1"/>
    <property type="match status" value="1"/>
</dbReference>
<dbReference type="OrthoDB" id="9804026at2"/>
<evidence type="ECO:0000259" key="3">
    <source>
        <dbReference type="PROSITE" id="PS51186"/>
    </source>
</evidence>
<dbReference type="CDD" id="cd04301">
    <property type="entry name" value="NAT_SF"/>
    <property type="match status" value="1"/>
</dbReference>
<dbReference type="Gene3D" id="3.40.630.30">
    <property type="match status" value="1"/>
</dbReference>
<dbReference type="PANTHER" id="PTHR43420">
    <property type="entry name" value="ACETYLTRANSFERASE"/>
    <property type="match status" value="1"/>
</dbReference>